<dbReference type="Proteomes" id="UP000438476">
    <property type="component" value="Unassembled WGS sequence"/>
</dbReference>
<evidence type="ECO:0000313" key="3">
    <source>
        <dbReference type="EMBL" id="MXO66944.1"/>
    </source>
</evidence>
<feature type="region of interest" description="Disordered" evidence="1">
    <location>
        <begin position="90"/>
        <end position="172"/>
    </location>
</feature>
<comment type="caution">
    <text evidence="3">The sequence shown here is derived from an EMBL/GenBank/DDBJ whole genome shotgun (WGS) entry which is preliminary data.</text>
</comment>
<proteinExistence type="predicted"/>
<organism evidence="3 4">
    <name type="scientific">Altericroceibacterium endophyticum</name>
    <dbReference type="NCBI Taxonomy" id="1808508"/>
    <lineage>
        <taxon>Bacteria</taxon>
        <taxon>Pseudomonadati</taxon>
        <taxon>Pseudomonadota</taxon>
        <taxon>Alphaproteobacteria</taxon>
        <taxon>Sphingomonadales</taxon>
        <taxon>Erythrobacteraceae</taxon>
        <taxon>Altericroceibacterium</taxon>
    </lineage>
</organism>
<dbReference type="AlphaFoldDB" id="A0A6I4T702"/>
<dbReference type="SUPFAM" id="SSF74653">
    <property type="entry name" value="TolA/TonB C-terminal domain"/>
    <property type="match status" value="1"/>
</dbReference>
<dbReference type="Gene3D" id="3.30.1150.10">
    <property type="match status" value="1"/>
</dbReference>
<evidence type="ECO:0000256" key="2">
    <source>
        <dbReference type="SAM" id="Phobius"/>
    </source>
</evidence>
<dbReference type="OrthoDB" id="7161229at2"/>
<feature type="transmembrane region" description="Helical" evidence="2">
    <location>
        <begin position="12"/>
        <end position="31"/>
    </location>
</feature>
<keyword evidence="2" id="KW-0472">Membrane</keyword>
<sequence length="272" mass="29321">MAVFAHLSSEERLGLGVALAAHIALVGVLMLQDTDRQPIPEPNRMSVSFADQVSLESTAPDASATPQASIAPELSDQPEPMPVVEQPPEIVERTVPQPVPRPVERPPEPKPQPKPSAKPSPKPVAKPEPKPKPQPAKREPSGGSRIGDDFLAGTSSGERDGAGSPADNFGPAQQASLGQAITRQLKPHWTAPQGPDAELLVTIVRFRLNRDGSLAGTPEIVRQSGVNATNETQKSRHAEQAIRAIRLAAPFNLPDQFYDKWKVITSQFDRRL</sequence>
<reference evidence="3 4" key="1">
    <citation type="submission" date="2019-12" db="EMBL/GenBank/DDBJ databases">
        <title>Genomic-based taxomic classification of the family Erythrobacteraceae.</title>
        <authorList>
            <person name="Xu L."/>
        </authorList>
    </citation>
    <scope>NUCLEOTIDE SEQUENCE [LARGE SCALE GENOMIC DNA]</scope>
    <source>
        <strain evidence="3 4">LMG 29518</strain>
    </source>
</reference>
<gene>
    <name evidence="3" type="ORF">GRI91_14350</name>
</gene>
<feature type="compositionally biased region" description="Basic and acidic residues" evidence="1">
    <location>
        <begin position="125"/>
        <end position="140"/>
    </location>
</feature>
<accession>A0A6I4T702</accession>
<feature type="compositionally biased region" description="Pro residues" evidence="1">
    <location>
        <begin position="109"/>
        <end position="124"/>
    </location>
</feature>
<dbReference type="EMBL" id="WTYT01000006">
    <property type="protein sequence ID" value="MXO66944.1"/>
    <property type="molecule type" value="Genomic_DNA"/>
</dbReference>
<keyword evidence="2" id="KW-1133">Transmembrane helix</keyword>
<dbReference type="Pfam" id="PF13103">
    <property type="entry name" value="TonB_2"/>
    <property type="match status" value="1"/>
</dbReference>
<protein>
    <submittedName>
        <fullName evidence="3">Energy transducer TonB</fullName>
    </submittedName>
</protein>
<evidence type="ECO:0000256" key="1">
    <source>
        <dbReference type="SAM" id="MobiDB-lite"/>
    </source>
</evidence>
<name>A0A6I4T702_9SPHN</name>
<evidence type="ECO:0000313" key="4">
    <source>
        <dbReference type="Proteomes" id="UP000438476"/>
    </source>
</evidence>
<keyword evidence="2" id="KW-0812">Transmembrane</keyword>
<dbReference type="RefSeq" id="WP_160737369.1">
    <property type="nucleotide sequence ID" value="NZ_WTYT01000006.1"/>
</dbReference>
<keyword evidence="4" id="KW-1185">Reference proteome</keyword>